<feature type="region of interest" description="Disordered" evidence="1">
    <location>
        <begin position="1"/>
        <end position="29"/>
    </location>
</feature>
<organism evidence="2 3">
    <name type="scientific">Ajellomyces capsulatus (strain H88)</name>
    <name type="common">Darling's disease fungus</name>
    <name type="synonym">Histoplasma capsulatum</name>
    <dbReference type="NCBI Taxonomy" id="544711"/>
    <lineage>
        <taxon>Eukaryota</taxon>
        <taxon>Fungi</taxon>
        <taxon>Dikarya</taxon>
        <taxon>Ascomycota</taxon>
        <taxon>Pezizomycotina</taxon>
        <taxon>Eurotiomycetes</taxon>
        <taxon>Eurotiomycetidae</taxon>
        <taxon>Onygenales</taxon>
        <taxon>Ajellomycetaceae</taxon>
        <taxon>Histoplasma</taxon>
    </lineage>
</organism>
<evidence type="ECO:0000313" key="3">
    <source>
        <dbReference type="Proteomes" id="UP000663419"/>
    </source>
</evidence>
<name>A0A8A1L9N6_AJEC8</name>
<dbReference type="EMBL" id="CP069103">
    <property type="protein sequence ID" value="QSS51128.1"/>
    <property type="molecule type" value="Genomic_DNA"/>
</dbReference>
<reference evidence="2" key="1">
    <citation type="submission" date="2021-01" db="EMBL/GenBank/DDBJ databases">
        <title>Chromosome-level genome assembly of a human fungal pathogen reveals clustering of transcriptionally co-regulated genes.</title>
        <authorList>
            <person name="Voorhies M."/>
            <person name="Cohen S."/>
            <person name="Shea T.P."/>
            <person name="Petrus S."/>
            <person name="Munoz J.F."/>
            <person name="Poplawski S."/>
            <person name="Goldman W.E."/>
            <person name="Michael T."/>
            <person name="Cuomo C.A."/>
            <person name="Sil A."/>
            <person name="Beyhan S."/>
        </authorList>
    </citation>
    <scope>NUCLEOTIDE SEQUENCE</scope>
    <source>
        <strain evidence="2">H88</strain>
    </source>
</reference>
<dbReference type="AlphaFoldDB" id="A0A8A1L9N6"/>
<protein>
    <submittedName>
        <fullName evidence="2">Uncharacterized protein</fullName>
    </submittedName>
</protein>
<sequence length="29" mass="2878">MSPDPAVLSSRPLPSPTSPGSVTCGPARL</sequence>
<evidence type="ECO:0000313" key="2">
    <source>
        <dbReference type="EMBL" id="QSS51128.1"/>
    </source>
</evidence>
<accession>A0A8A1L9N6</accession>
<proteinExistence type="predicted"/>
<gene>
    <name evidence="2" type="ORF">I7I53_06368</name>
</gene>
<dbReference type="Proteomes" id="UP000663419">
    <property type="component" value="Chromosome 2"/>
</dbReference>
<evidence type="ECO:0000256" key="1">
    <source>
        <dbReference type="SAM" id="MobiDB-lite"/>
    </source>
</evidence>
<dbReference type="VEuPathDB" id="FungiDB:I7I53_06368"/>